<evidence type="ECO:0000313" key="8">
    <source>
        <dbReference type="Proteomes" id="UP000215694"/>
    </source>
</evidence>
<comment type="caution">
    <text evidence="7">The sequence shown here is derived from an EMBL/GenBank/DDBJ whole genome shotgun (WGS) entry which is preliminary data.</text>
</comment>
<dbReference type="InterPro" id="IPR015422">
    <property type="entry name" value="PyrdxlP-dep_Trfase_small"/>
</dbReference>
<dbReference type="InterPro" id="IPR015424">
    <property type="entry name" value="PyrdxlP-dep_Trfase"/>
</dbReference>
<dbReference type="Gene3D" id="3.90.1150.10">
    <property type="entry name" value="Aspartate Aminotransferase, domain 1"/>
    <property type="match status" value="1"/>
</dbReference>
<keyword evidence="4" id="KW-0456">Lyase</keyword>
<evidence type="ECO:0000256" key="1">
    <source>
        <dbReference type="ARBA" id="ARBA00001933"/>
    </source>
</evidence>
<dbReference type="InterPro" id="IPR004839">
    <property type="entry name" value="Aminotransferase_I/II_large"/>
</dbReference>
<keyword evidence="8" id="KW-1185">Reference proteome</keyword>
<dbReference type="OrthoDB" id="9802872at2"/>
<dbReference type="EC" id="4.4.1.13" evidence="2"/>
<gene>
    <name evidence="7" type="ORF">CHL78_017280</name>
</gene>
<sequence>MYNFEEILSREGNGSKKWNTEYINRRFPNHKTPYYPLFIADMDYKLPREINIKSMEFIQKGDFGYFDVLNKFSESIFNWYKNFNGIYINKNWIMPGIGTLASMNLVVKTMLNQNDNVLIFTPVYGPFKDIVINNEVNLITQALNLVNNRYYIDFDELERNILKNNIKSILMCNPHNPSGRVWSYDELSELVILCKKHNILLISDEVHSDLILNNNKFTSIIEFNKTYENIVVCSSPNKTFNLAGLNSSFLLMPNMEIYEKISNSFLNNKLGINRVGYEFLGICYDNGETWVRELVKNIESNINLVKGILDVEGIIIMNPESGYLLWIKLDKVDDDLNFVEKLARETGVLVETGTRFVASESGYIRINIATSKQILEEAMNKLVKFYLEFIKE</sequence>
<dbReference type="Proteomes" id="UP000215694">
    <property type="component" value="Unassembled WGS sequence"/>
</dbReference>
<dbReference type="GO" id="GO:0047804">
    <property type="term" value="F:cysteine-S-conjugate beta-lyase activity"/>
    <property type="evidence" value="ECO:0007669"/>
    <property type="project" value="UniProtKB-EC"/>
</dbReference>
<dbReference type="EMBL" id="NOJY02000058">
    <property type="protein sequence ID" value="RDY25612.1"/>
    <property type="molecule type" value="Genomic_DNA"/>
</dbReference>
<dbReference type="AlphaFoldDB" id="A0A371IYQ3"/>
<accession>A0A371IYQ3</accession>
<dbReference type="GO" id="GO:0030170">
    <property type="term" value="F:pyridoxal phosphate binding"/>
    <property type="evidence" value="ECO:0007669"/>
    <property type="project" value="InterPro"/>
</dbReference>
<keyword evidence="7" id="KW-0808">Transferase</keyword>
<feature type="domain" description="Aminotransferase class I/classII large" evidence="6">
    <location>
        <begin position="63"/>
        <end position="382"/>
    </location>
</feature>
<dbReference type="GO" id="GO:0008483">
    <property type="term" value="F:transaminase activity"/>
    <property type="evidence" value="ECO:0007669"/>
    <property type="project" value="UniProtKB-KW"/>
</dbReference>
<evidence type="ECO:0000256" key="4">
    <source>
        <dbReference type="ARBA" id="ARBA00023239"/>
    </source>
</evidence>
<proteinExistence type="inferred from homology"/>
<dbReference type="SUPFAM" id="SSF53383">
    <property type="entry name" value="PLP-dependent transferases"/>
    <property type="match status" value="1"/>
</dbReference>
<reference evidence="7 8" key="1">
    <citation type="journal article" date="2017" name="Genome Announc.">
        <title>Draft Genome Sequence of Romboutsia weinsteinii sp. nov. Strain CCRI-19649(T) Isolated from Surface Water.</title>
        <authorList>
            <person name="Maheux A.F."/>
            <person name="Boudreau D.K."/>
            <person name="Berube E."/>
            <person name="Boissinot M."/>
            <person name="Cantin P."/>
            <person name="Raymond F."/>
            <person name="Corbeil J."/>
            <person name="Omar R.F."/>
            <person name="Bergeron M.G."/>
        </authorList>
    </citation>
    <scope>NUCLEOTIDE SEQUENCE [LARGE SCALE GENOMIC DNA]</scope>
    <source>
        <strain evidence="7 8">CCRI-19649</strain>
    </source>
</reference>
<dbReference type="PANTHER" id="PTHR43525">
    <property type="entry name" value="PROTEIN MALY"/>
    <property type="match status" value="1"/>
</dbReference>
<dbReference type="Pfam" id="PF00155">
    <property type="entry name" value="Aminotran_1_2"/>
    <property type="match status" value="1"/>
</dbReference>
<dbReference type="RefSeq" id="WP_094369752.1">
    <property type="nucleotide sequence ID" value="NZ_NOJY02000058.1"/>
</dbReference>
<comment type="cofactor">
    <cofactor evidence="1">
        <name>pyridoxal 5'-phosphate</name>
        <dbReference type="ChEBI" id="CHEBI:597326"/>
    </cofactor>
</comment>
<name>A0A371IYQ3_9FIRM</name>
<evidence type="ECO:0000259" key="6">
    <source>
        <dbReference type="Pfam" id="PF00155"/>
    </source>
</evidence>
<evidence type="ECO:0000313" key="7">
    <source>
        <dbReference type="EMBL" id="RDY25612.1"/>
    </source>
</evidence>
<dbReference type="CDD" id="cd00609">
    <property type="entry name" value="AAT_like"/>
    <property type="match status" value="1"/>
</dbReference>
<evidence type="ECO:0000256" key="5">
    <source>
        <dbReference type="ARBA" id="ARBA00037974"/>
    </source>
</evidence>
<keyword evidence="7" id="KW-0032">Aminotransferase</keyword>
<dbReference type="PANTHER" id="PTHR43525:SF1">
    <property type="entry name" value="PROTEIN MALY"/>
    <property type="match status" value="1"/>
</dbReference>
<protein>
    <recommendedName>
        <fullName evidence="2">cysteine-S-conjugate beta-lyase</fullName>
        <ecNumber evidence="2">4.4.1.13</ecNumber>
    </recommendedName>
</protein>
<organism evidence="7 8">
    <name type="scientific">Romboutsia weinsteinii</name>
    <dbReference type="NCBI Taxonomy" id="2020949"/>
    <lineage>
        <taxon>Bacteria</taxon>
        <taxon>Bacillati</taxon>
        <taxon>Bacillota</taxon>
        <taxon>Clostridia</taxon>
        <taxon>Peptostreptococcales</taxon>
        <taxon>Peptostreptococcaceae</taxon>
        <taxon>Romboutsia</taxon>
    </lineage>
</organism>
<evidence type="ECO:0000256" key="2">
    <source>
        <dbReference type="ARBA" id="ARBA00012224"/>
    </source>
</evidence>
<dbReference type="InterPro" id="IPR015421">
    <property type="entry name" value="PyrdxlP-dep_Trfase_major"/>
</dbReference>
<comment type="similarity">
    <text evidence="5">Belongs to the class-II pyridoxal-phosphate-dependent aminotransferase family. MalY/PatB cystathionine beta-lyase subfamily.</text>
</comment>
<dbReference type="Gene3D" id="3.40.640.10">
    <property type="entry name" value="Type I PLP-dependent aspartate aminotransferase-like (Major domain)"/>
    <property type="match status" value="1"/>
</dbReference>
<evidence type="ECO:0000256" key="3">
    <source>
        <dbReference type="ARBA" id="ARBA00022898"/>
    </source>
</evidence>
<keyword evidence="3" id="KW-0663">Pyridoxal phosphate</keyword>
<dbReference type="InterPro" id="IPR051798">
    <property type="entry name" value="Class-II_PLP-Dep_Aminotrans"/>
</dbReference>